<proteinExistence type="predicted"/>
<evidence type="ECO:0000256" key="18">
    <source>
        <dbReference type="PIRSR" id="PIRSR601508-3"/>
    </source>
</evidence>
<dbReference type="InterPro" id="IPR001828">
    <property type="entry name" value="ANF_lig-bd_rcpt"/>
</dbReference>
<dbReference type="PRINTS" id="PR00177">
    <property type="entry name" value="NMDARECEPTOR"/>
</dbReference>
<evidence type="ECO:0000256" key="14">
    <source>
        <dbReference type="ARBA" id="ARBA00023303"/>
    </source>
</evidence>
<dbReference type="Gene3D" id="1.10.287.70">
    <property type="match status" value="1"/>
</dbReference>
<evidence type="ECO:0000256" key="16">
    <source>
        <dbReference type="PIRSR" id="PIRSR601508-1"/>
    </source>
</evidence>
<feature type="binding site" evidence="16">
    <location>
        <position position="483"/>
    </location>
    <ligand>
        <name>L-glutamate</name>
        <dbReference type="ChEBI" id="CHEBI:29985"/>
    </ligand>
</feature>
<dbReference type="SMART" id="SM00918">
    <property type="entry name" value="Lig_chan-Glu_bd"/>
    <property type="match status" value="1"/>
</dbReference>
<dbReference type="EMBL" id="CAJFCJ010000002">
    <property type="protein sequence ID" value="CAD5112432.1"/>
    <property type="molecule type" value="Genomic_DNA"/>
</dbReference>
<keyword evidence="24" id="KW-1185">Reference proteome</keyword>
<dbReference type="GO" id="GO:0045211">
    <property type="term" value="C:postsynaptic membrane"/>
    <property type="evidence" value="ECO:0007669"/>
    <property type="project" value="UniProtKB-SubCell"/>
</dbReference>
<feature type="domain" description="Ionotropic glutamate receptor L-glutamate and glycine-binding" evidence="22">
    <location>
        <begin position="406"/>
        <end position="467"/>
    </location>
</feature>
<feature type="transmembrane region" description="Helical" evidence="20">
    <location>
        <begin position="559"/>
        <end position="577"/>
    </location>
</feature>
<keyword evidence="12" id="KW-0628">Postsynaptic cell membrane</keyword>
<dbReference type="Proteomes" id="UP000549394">
    <property type="component" value="Unassembled WGS sequence"/>
</dbReference>
<organism evidence="23 24">
    <name type="scientific">Dimorphilus gyrociliatus</name>
    <dbReference type="NCBI Taxonomy" id="2664684"/>
    <lineage>
        <taxon>Eukaryota</taxon>
        <taxon>Metazoa</taxon>
        <taxon>Spiralia</taxon>
        <taxon>Lophotrochozoa</taxon>
        <taxon>Annelida</taxon>
        <taxon>Polychaeta</taxon>
        <taxon>Polychaeta incertae sedis</taxon>
        <taxon>Dinophilidae</taxon>
        <taxon>Dimorphilus</taxon>
    </lineage>
</organism>
<dbReference type="Pfam" id="PF10613">
    <property type="entry name" value="Lig_chan-Glu_bd"/>
    <property type="match status" value="1"/>
</dbReference>
<keyword evidence="5 20" id="KW-1133">Transmembrane helix</keyword>
<dbReference type="InterPro" id="IPR001508">
    <property type="entry name" value="Iono_Glu_rcpt_met"/>
</dbReference>
<keyword evidence="18" id="KW-1015">Disulfide bond</keyword>
<evidence type="ECO:0000256" key="20">
    <source>
        <dbReference type="SAM" id="Phobius"/>
    </source>
</evidence>
<dbReference type="GO" id="GO:0015276">
    <property type="term" value="F:ligand-gated monoatomic ion channel activity"/>
    <property type="evidence" value="ECO:0007669"/>
    <property type="project" value="InterPro"/>
</dbReference>
<dbReference type="SMART" id="SM00079">
    <property type="entry name" value="PBPe"/>
    <property type="match status" value="1"/>
</dbReference>
<feature type="transmembrane region" description="Helical" evidence="20">
    <location>
        <begin position="520"/>
        <end position="539"/>
    </location>
</feature>
<evidence type="ECO:0000256" key="10">
    <source>
        <dbReference type="ARBA" id="ARBA00023170"/>
    </source>
</evidence>
<dbReference type="OrthoDB" id="5984008at2759"/>
<gene>
    <name evidence="23" type="ORF">DGYR_LOCUS1574</name>
</gene>
<dbReference type="InterPro" id="IPR001320">
    <property type="entry name" value="Iontro_rcpt_C"/>
</dbReference>
<evidence type="ECO:0000313" key="24">
    <source>
        <dbReference type="Proteomes" id="UP000549394"/>
    </source>
</evidence>
<evidence type="ECO:0000256" key="1">
    <source>
        <dbReference type="ARBA" id="ARBA00004651"/>
    </source>
</evidence>
<evidence type="ECO:0000256" key="19">
    <source>
        <dbReference type="SAM" id="MobiDB-lite"/>
    </source>
</evidence>
<evidence type="ECO:0000256" key="13">
    <source>
        <dbReference type="ARBA" id="ARBA00023286"/>
    </source>
</evidence>
<feature type="binding site" evidence="16">
    <location>
        <position position="686"/>
    </location>
    <ligand>
        <name>L-glutamate</name>
        <dbReference type="ChEBI" id="CHEBI:29985"/>
    </ligand>
</feature>
<keyword evidence="11" id="KW-0325">Glycoprotein</keyword>
<evidence type="ECO:0000256" key="3">
    <source>
        <dbReference type="ARBA" id="ARBA00022475"/>
    </source>
</evidence>
<dbReference type="PANTHER" id="PTHR18966">
    <property type="entry name" value="IONOTROPIC GLUTAMATE RECEPTOR"/>
    <property type="match status" value="1"/>
</dbReference>
<feature type="domain" description="Ionotropic glutamate receptor C-terminal" evidence="21">
    <location>
        <begin position="406"/>
        <end position="752"/>
    </location>
</feature>
<dbReference type="AlphaFoldDB" id="A0A7I8VD41"/>
<evidence type="ECO:0000256" key="7">
    <source>
        <dbReference type="ARBA" id="ARBA00023054"/>
    </source>
</evidence>
<keyword evidence="14" id="KW-0407">Ion channel</keyword>
<evidence type="ECO:0000259" key="21">
    <source>
        <dbReference type="SMART" id="SM00079"/>
    </source>
</evidence>
<keyword evidence="3" id="KW-1003">Cell membrane</keyword>
<keyword evidence="4 20" id="KW-0812">Transmembrane</keyword>
<dbReference type="FunFam" id="3.40.190.10:FF:000078">
    <property type="entry name" value="glutamate receptor ionotropic, NMDA 3B"/>
    <property type="match status" value="1"/>
</dbReference>
<keyword evidence="13" id="KW-1071">Ligand-gated ion channel</keyword>
<evidence type="ECO:0000256" key="8">
    <source>
        <dbReference type="ARBA" id="ARBA00023065"/>
    </source>
</evidence>
<dbReference type="GO" id="GO:0043226">
    <property type="term" value="C:organelle"/>
    <property type="evidence" value="ECO:0007669"/>
    <property type="project" value="UniProtKB-ARBA"/>
</dbReference>
<evidence type="ECO:0000256" key="12">
    <source>
        <dbReference type="ARBA" id="ARBA00023257"/>
    </source>
</evidence>
<keyword evidence="8" id="KW-0406">Ion transport</keyword>
<evidence type="ECO:0000259" key="22">
    <source>
        <dbReference type="SMART" id="SM00918"/>
    </source>
</evidence>
<feature type="binding site" evidence="16">
    <location>
        <position position="644"/>
    </location>
    <ligand>
        <name>L-glutamate</name>
        <dbReference type="ChEBI" id="CHEBI:29985"/>
    </ligand>
</feature>
<feature type="transmembrane region" description="Helical" evidence="20">
    <location>
        <begin position="777"/>
        <end position="796"/>
    </location>
</feature>
<comment type="subcellular location">
    <subcellularLocation>
        <location evidence="1">Cell membrane</location>
        <topology evidence="1">Multi-pass membrane protein</topology>
    </subcellularLocation>
    <subcellularLocation>
        <location evidence="15">Postsynaptic cell membrane</location>
    </subcellularLocation>
</comment>
<dbReference type="GO" id="GO:0038023">
    <property type="term" value="F:signaling receptor activity"/>
    <property type="evidence" value="ECO:0007669"/>
    <property type="project" value="InterPro"/>
</dbReference>
<evidence type="ECO:0000313" key="23">
    <source>
        <dbReference type="EMBL" id="CAD5112432.1"/>
    </source>
</evidence>
<evidence type="ECO:0000256" key="15">
    <source>
        <dbReference type="ARBA" id="ARBA00034100"/>
    </source>
</evidence>
<protein>
    <submittedName>
        <fullName evidence="23">DgyrCDS1654</fullName>
    </submittedName>
</protein>
<evidence type="ECO:0000256" key="17">
    <source>
        <dbReference type="PIRSR" id="PIRSR601508-2"/>
    </source>
</evidence>
<evidence type="ECO:0000256" key="2">
    <source>
        <dbReference type="ARBA" id="ARBA00022448"/>
    </source>
</evidence>
<feature type="binding site" evidence="16">
    <location>
        <position position="478"/>
    </location>
    <ligand>
        <name>L-glutamate</name>
        <dbReference type="ChEBI" id="CHEBI:29985"/>
    </ligand>
</feature>
<keyword evidence="2" id="KW-0813">Transport</keyword>
<comment type="caution">
    <text evidence="23">The sequence shown here is derived from an EMBL/GenBank/DDBJ whole genome shotgun (WGS) entry which is preliminary data.</text>
</comment>
<reference evidence="23 24" key="1">
    <citation type="submission" date="2020-08" db="EMBL/GenBank/DDBJ databases">
        <authorList>
            <person name="Hejnol A."/>
        </authorList>
    </citation>
    <scope>NUCLEOTIDE SEQUENCE [LARGE SCALE GENOMIC DNA]</scope>
</reference>
<feature type="region of interest" description="Disordered" evidence="19">
    <location>
        <begin position="893"/>
        <end position="955"/>
    </location>
</feature>
<keyword evidence="6" id="KW-0770">Synapse</keyword>
<feature type="disulfide bond" evidence="18">
    <location>
        <begin position="701"/>
        <end position="755"/>
    </location>
</feature>
<feature type="compositionally biased region" description="Basic and acidic residues" evidence="19">
    <location>
        <begin position="903"/>
        <end position="934"/>
    </location>
</feature>
<sequence>MLFLLALLHPSVGLTVLTLFDANKTAFDNLIGRQGNLKFVNLTDTGFFPANLRNLHEIYKKVEPEILLGIGKKRAIEAMKIVSGWTCTPLLAFDLDYRYTAHGYVAANRAYYLQLHPSKTLMAEKLIDVLASNNWTRVAAVVENSIESDGFLDALKTLKEKITLDFTIRIKMSDNIGLNLEKLKERRARIILLHCSKRLAKRIMVVAEEFEMTGRGYAWFVTDDVTGNRRSIPTSFPVGLISVGMRKVNLNEVLKDVVNLLQSVGNGGSHLTDDKATCSGNFQYSSKLKLYSFLKSSSKFDYYGRYIHSSYNFYNLQAINETDKKWRKIGYYDNNRHRLSTIVWPGNTITAGPWKKGRRRLRVTATPAGPFVMDAPSEDGHCENSFVCLKPLGFIDDRSIEEMFEKYKSRVRSDTYEIRCCSGLSIKLLERLSTDLHFDVELYLTGDSKYGSKENGSWNGLVGDLMRNRAHMAVGAMSVTKERSEVIEFTHPYFFSGFSILVAEKKRSVPLYAFMEPFDGIVWSSIAVSASIAAISVSILEWNSPFGLNPWGRKRKTNYTLGSGLNMVFAILFQHTIKTKSPKAWPSKVLQNFWASTSIFIYSSYTANLAAFLAGKNSDVVISGVHDTKLIEPSRSIGALQSSSVLNYIEKLNRQVYLKSKRNLVPDSASGVLMVINKSLDAYLDDSPVLQYARSIFDAKCQLQLVGNGFAEDAYAIGLPKNSWLENQLSEKIVEYHRNGFIESLRDLYFKKMQCTETPQGFHLQGSPESMEWDQHAGLYLLLLLGMVLCILLMLLEHAIFKWMVPYWRSKPSKSLWKTYKMMFWSQRLYRIVTSEELVSPHHSAREMIEVVKNRDFTKLFQKSVRKQEKLVLNRKNLFNIVEQLQWKQRREERLSQQTSAHSDSDRSQETTAEIKRDLYRKQKQNTAEEERLLPDNSLQIATPPQPPPPLDPNLYFISADDVSVRSWSGSPSHSPRSVIKFNLDTTQSSSETRLNQLPNGSLSILDRKKAREKQKAALEEEKNPNLDCVSKEQIYKMWKVSERHLHKQLKSAMKDNDFLRQQLAIKEHIL</sequence>
<dbReference type="InterPro" id="IPR028082">
    <property type="entry name" value="Peripla_BP_I"/>
</dbReference>
<dbReference type="InterPro" id="IPR019594">
    <property type="entry name" value="Glu/Gly-bd"/>
</dbReference>
<feature type="site" description="Crucial to convey clamshell closure to channel opening" evidence="17">
    <location>
        <position position="622"/>
    </location>
</feature>
<dbReference type="Gene3D" id="3.40.50.2300">
    <property type="match status" value="2"/>
</dbReference>
<dbReference type="Gene3D" id="3.40.190.10">
    <property type="entry name" value="Periplasmic binding protein-like II"/>
    <property type="match status" value="1"/>
</dbReference>
<evidence type="ECO:0000256" key="9">
    <source>
        <dbReference type="ARBA" id="ARBA00023136"/>
    </source>
</evidence>
<keyword evidence="7" id="KW-0175">Coiled coil</keyword>
<accession>A0A7I8VD41</accession>
<feature type="transmembrane region" description="Helical" evidence="20">
    <location>
        <begin position="593"/>
        <end position="614"/>
    </location>
</feature>
<evidence type="ECO:0000256" key="6">
    <source>
        <dbReference type="ARBA" id="ARBA00023018"/>
    </source>
</evidence>
<dbReference type="SUPFAM" id="SSF53822">
    <property type="entry name" value="Periplasmic binding protein-like I"/>
    <property type="match status" value="1"/>
</dbReference>
<evidence type="ECO:0000256" key="11">
    <source>
        <dbReference type="ARBA" id="ARBA00023180"/>
    </source>
</evidence>
<evidence type="ECO:0000256" key="4">
    <source>
        <dbReference type="ARBA" id="ARBA00022692"/>
    </source>
</evidence>
<dbReference type="SUPFAM" id="SSF53850">
    <property type="entry name" value="Periplasmic binding protein-like II"/>
    <property type="match status" value="1"/>
</dbReference>
<evidence type="ECO:0000256" key="5">
    <source>
        <dbReference type="ARBA" id="ARBA00022989"/>
    </source>
</evidence>
<dbReference type="Pfam" id="PF00060">
    <property type="entry name" value="Lig_chan"/>
    <property type="match status" value="1"/>
</dbReference>
<dbReference type="Pfam" id="PF01094">
    <property type="entry name" value="ANF_receptor"/>
    <property type="match status" value="1"/>
</dbReference>
<keyword evidence="10" id="KW-0675">Receptor</keyword>
<keyword evidence="9 20" id="KW-0472">Membrane</keyword>
<name>A0A7I8VD41_9ANNE</name>
<dbReference type="InterPro" id="IPR015683">
    <property type="entry name" value="Ionotropic_Glu_rcpt"/>
</dbReference>